<dbReference type="EMBL" id="CAJVPQ010010070">
    <property type="protein sequence ID" value="CAG8720009.1"/>
    <property type="molecule type" value="Genomic_DNA"/>
</dbReference>
<name>A0A9N9I4H0_9GLOM</name>
<dbReference type="AlphaFoldDB" id="A0A9N9I4H0"/>
<evidence type="ECO:0000313" key="1">
    <source>
        <dbReference type="EMBL" id="CAG8720009.1"/>
    </source>
</evidence>
<sequence>VSSQKEGDQYREVISTYKFSTKINSITVGLRIKMGIILRGDNTTFSFPIRNGINHIKIEDLPICENVKLQYQPIVDALNIVEEFEPI</sequence>
<reference evidence="1" key="1">
    <citation type="submission" date="2021-06" db="EMBL/GenBank/DDBJ databases">
        <authorList>
            <person name="Kallberg Y."/>
            <person name="Tangrot J."/>
            <person name="Rosling A."/>
        </authorList>
    </citation>
    <scope>NUCLEOTIDE SEQUENCE</scope>
    <source>
        <strain evidence="1">UK204</strain>
    </source>
</reference>
<feature type="non-terminal residue" evidence="1">
    <location>
        <position position="87"/>
    </location>
</feature>
<proteinExistence type="predicted"/>
<keyword evidence="2" id="KW-1185">Reference proteome</keyword>
<feature type="non-terminal residue" evidence="1">
    <location>
        <position position="1"/>
    </location>
</feature>
<dbReference type="Proteomes" id="UP000789570">
    <property type="component" value="Unassembled WGS sequence"/>
</dbReference>
<gene>
    <name evidence="1" type="ORF">FCALED_LOCUS14343</name>
</gene>
<comment type="caution">
    <text evidence="1">The sequence shown here is derived from an EMBL/GenBank/DDBJ whole genome shotgun (WGS) entry which is preliminary data.</text>
</comment>
<evidence type="ECO:0000313" key="2">
    <source>
        <dbReference type="Proteomes" id="UP000789570"/>
    </source>
</evidence>
<organism evidence="1 2">
    <name type="scientific">Funneliformis caledonium</name>
    <dbReference type="NCBI Taxonomy" id="1117310"/>
    <lineage>
        <taxon>Eukaryota</taxon>
        <taxon>Fungi</taxon>
        <taxon>Fungi incertae sedis</taxon>
        <taxon>Mucoromycota</taxon>
        <taxon>Glomeromycotina</taxon>
        <taxon>Glomeromycetes</taxon>
        <taxon>Glomerales</taxon>
        <taxon>Glomeraceae</taxon>
        <taxon>Funneliformis</taxon>
    </lineage>
</organism>
<protein>
    <submittedName>
        <fullName evidence="1">253_t:CDS:1</fullName>
    </submittedName>
</protein>
<accession>A0A9N9I4H0</accession>